<evidence type="ECO:0000259" key="2">
    <source>
        <dbReference type="Pfam" id="PF04909"/>
    </source>
</evidence>
<gene>
    <name evidence="3" type="ORF">METZ01_LOCUS2964</name>
</gene>
<name>A0A381N653_9ZZZZ</name>
<sequence>MVEINIGSEEWLAQVKEDIFEPDIRIIDPHHHLWDDRGSTYLVKDLQNDTGSGHNVLKTVYMECGWGYKEDGPRHLKVIGETEAVVDQANKSKETGGAVISAIVSRADLRLGEEVIEVLEAHEEVSGGLFRGIRHAGARAEHPDALTIPGGAPEGLFQDASFLKGMNVLGKKGFTYDTWHYHYQNIEFAEMVKKVPDTQMILDHFGTPLGVGPYADKRAEIFEQWKKDIKEISKSENVFMKIGGMAMPDNGFGWNNRDKPATSDEFVEAQRPYYLHAIDCFGPERCMMESNFPVDRMSLSYHVLYNGLKKIVADFSDDEKDQMFYRTAESVYTVN</sequence>
<dbReference type="GO" id="GO:0016787">
    <property type="term" value="F:hydrolase activity"/>
    <property type="evidence" value="ECO:0007669"/>
    <property type="project" value="InterPro"/>
</dbReference>
<dbReference type="PANTHER" id="PTHR43569:SF1">
    <property type="entry name" value="BLL3371 PROTEIN"/>
    <property type="match status" value="1"/>
</dbReference>
<proteinExistence type="inferred from homology"/>
<dbReference type="PANTHER" id="PTHR43569">
    <property type="entry name" value="AMIDOHYDROLASE"/>
    <property type="match status" value="1"/>
</dbReference>
<dbReference type="Pfam" id="PF04909">
    <property type="entry name" value="Amidohydro_2"/>
    <property type="match status" value="1"/>
</dbReference>
<dbReference type="EMBL" id="UINC01000153">
    <property type="protein sequence ID" value="SUZ50110.1"/>
    <property type="molecule type" value="Genomic_DNA"/>
</dbReference>
<dbReference type="InterPro" id="IPR052350">
    <property type="entry name" value="Metallo-dep_Lactonases"/>
</dbReference>
<feature type="domain" description="Amidohydrolase-related" evidence="2">
    <location>
        <begin position="117"/>
        <end position="332"/>
    </location>
</feature>
<dbReference type="Gene3D" id="3.20.20.140">
    <property type="entry name" value="Metal-dependent hydrolases"/>
    <property type="match status" value="1"/>
</dbReference>
<dbReference type="SUPFAM" id="SSF51556">
    <property type="entry name" value="Metallo-dependent hydrolases"/>
    <property type="match status" value="1"/>
</dbReference>
<dbReference type="AlphaFoldDB" id="A0A381N653"/>
<comment type="similarity">
    <text evidence="1">Belongs to the metallo-dependent hydrolases superfamily.</text>
</comment>
<organism evidence="3">
    <name type="scientific">marine metagenome</name>
    <dbReference type="NCBI Taxonomy" id="408172"/>
    <lineage>
        <taxon>unclassified sequences</taxon>
        <taxon>metagenomes</taxon>
        <taxon>ecological metagenomes</taxon>
    </lineage>
</organism>
<evidence type="ECO:0000256" key="1">
    <source>
        <dbReference type="ARBA" id="ARBA00038310"/>
    </source>
</evidence>
<evidence type="ECO:0000313" key="3">
    <source>
        <dbReference type="EMBL" id="SUZ50110.1"/>
    </source>
</evidence>
<protein>
    <recommendedName>
        <fullName evidence="2">Amidohydrolase-related domain-containing protein</fullName>
    </recommendedName>
</protein>
<reference evidence="3" key="1">
    <citation type="submission" date="2018-05" db="EMBL/GenBank/DDBJ databases">
        <authorList>
            <person name="Lanie J.A."/>
            <person name="Ng W.-L."/>
            <person name="Kazmierczak K.M."/>
            <person name="Andrzejewski T.M."/>
            <person name="Davidsen T.M."/>
            <person name="Wayne K.J."/>
            <person name="Tettelin H."/>
            <person name="Glass J.I."/>
            <person name="Rusch D."/>
            <person name="Podicherti R."/>
            <person name="Tsui H.-C.T."/>
            <person name="Winkler M.E."/>
        </authorList>
    </citation>
    <scope>NUCLEOTIDE SEQUENCE</scope>
</reference>
<dbReference type="InterPro" id="IPR006680">
    <property type="entry name" value="Amidohydro-rel"/>
</dbReference>
<accession>A0A381N653</accession>
<dbReference type="InterPro" id="IPR032466">
    <property type="entry name" value="Metal_Hydrolase"/>
</dbReference>